<gene>
    <name evidence="2" type="ORF">SAMN05216283_106162</name>
</gene>
<dbReference type="InterPro" id="IPR036390">
    <property type="entry name" value="WH_DNA-bd_sf"/>
</dbReference>
<accession>A0A1I2INV7</accession>
<dbReference type="InterPro" id="IPR000944">
    <property type="entry name" value="Tscrpt_reg_Rrf2"/>
</dbReference>
<protein>
    <submittedName>
        <fullName evidence="2">Transcriptional regulator, BadM/Rrf2 family</fullName>
    </submittedName>
</protein>
<dbReference type="Pfam" id="PF02082">
    <property type="entry name" value="Rrf2"/>
    <property type="match status" value="1"/>
</dbReference>
<dbReference type="PANTHER" id="PTHR33221:SF5">
    <property type="entry name" value="HTH-TYPE TRANSCRIPTIONAL REGULATOR ISCR"/>
    <property type="match status" value="1"/>
</dbReference>
<dbReference type="SUPFAM" id="SSF46785">
    <property type="entry name" value="Winged helix' DNA-binding domain"/>
    <property type="match status" value="1"/>
</dbReference>
<dbReference type="PROSITE" id="PS51197">
    <property type="entry name" value="HTH_RRF2_2"/>
    <property type="match status" value="1"/>
</dbReference>
<dbReference type="InterPro" id="IPR036388">
    <property type="entry name" value="WH-like_DNA-bd_sf"/>
</dbReference>
<evidence type="ECO:0000313" key="3">
    <source>
        <dbReference type="Proteomes" id="UP000198964"/>
    </source>
</evidence>
<evidence type="ECO:0000256" key="1">
    <source>
        <dbReference type="ARBA" id="ARBA00023125"/>
    </source>
</evidence>
<reference evidence="2 3" key="1">
    <citation type="submission" date="2016-10" db="EMBL/GenBank/DDBJ databases">
        <authorList>
            <person name="de Groot N.N."/>
        </authorList>
    </citation>
    <scope>NUCLEOTIDE SEQUENCE [LARGE SCALE GENOMIC DNA]</scope>
    <source>
        <strain evidence="2 3">CGMCC 1.9156</strain>
    </source>
</reference>
<dbReference type="GO" id="GO:0003677">
    <property type="term" value="F:DNA binding"/>
    <property type="evidence" value="ECO:0007669"/>
    <property type="project" value="UniProtKB-KW"/>
</dbReference>
<dbReference type="NCBIfam" id="TIGR00738">
    <property type="entry name" value="rrf2_super"/>
    <property type="match status" value="1"/>
</dbReference>
<dbReference type="PANTHER" id="PTHR33221">
    <property type="entry name" value="WINGED HELIX-TURN-HELIX TRANSCRIPTIONAL REGULATOR, RRF2 FAMILY"/>
    <property type="match status" value="1"/>
</dbReference>
<evidence type="ECO:0000313" key="2">
    <source>
        <dbReference type="EMBL" id="SFF44092.1"/>
    </source>
</evidence>
<dbReference type="GO" id="GO:0003700">
    <property type="term" value="F:DNA-binding transcription factor activity"/>
    <property type="evidence" value="ECO:0007669"/>
    <property type="project" value="TreeGrafter"/>
</dbReference>
<dbReference type="STRING" id="655355.SAMN05216283_106162"/>
<organism evidence="2 3">
    <name type="scientific">Sunxiuqinia elliptica</name>
    <dbReference type="NCBI Taxonomy" id="655355"/>
    <lineage>
        <taxon>Bacteria</taxon>
        <taxon>Pseudomonadati</taxon>
        <taxon>Bacteroidota</taxon>
        <taxon>Bacteroidia</taxon>
        <taxon>Marinilabiliales</taxon>
        <taxon>Prolixibacteraceae</taxon>
        <taxon>Sunxiuqinia</taxon>
    </lineage>
</organism>
<keyword evidence="3" id="KW-1185">Reference proteome</keyword>
<proteinExistence type="predicted"/>
<dbReference type="Proteomes" id="UP000198964">
    <property type="component" value="Unassembled WGS sequence"/>
</dbReference>
<dbReference type="RefSeq" id="WP_093920293.1">
    <property type="nucleotide sequence ID" value="NZ_FONW01000006.1"/>
</dbReference>
<dbReference type="EMBL" id="FONW01000006">
    <property type="protein sequence ID" value="SFF44092.1"/>
    <property type="molecule type" value="Genomic_DNA"/>
</dbReference>
<sequence>MKFSTKTRYGIRAMLEIAKDESQSGVFQKDIAANQDISVKYLDQIIHALKVAGLIINLKGRKSGYILTRKASEITMLDIHNAFEPGICVIDCLAKSFDCERKSFCEVIGFWEKLNHMVVDYFEQVTLEDLRSGKIKLDQ</sequence>
<dbReference type="Gene3D" id="1.10.10.10">
    <property type="entry name" value="Winged helix-like DNA-binding domain superfamily/Winged helix DNA-binding domain"/>
    <property type="match status" value="1"/>
</dbReference>
<dbReference type="AlphaFoldDB" id="A0A1I2INV7"/>
<keyword evidence="1" id="KW-0238">DNA-binding</keyword>
<name>A0A1I2INV7_9BACT</name>
<dbReference type="GO" id="GO:0005829">
    <property type="term" value="C:cytosol"/>
    <property type="evidence" value="ECO:0007669"/>
    <property type="project" value="TreeGrafter"/>
</dbReference>